<organism evidence="3 4">
    <name type="scientific">Orchesella dallaii</name>
    <dbReference type="NCBI Taxonomy" id="48710"/>
    <lineage>
        <taxon>Eukaryota</taxon>
        <taxon>Metazoa</taxon>
        <taxon>Ecdysozoa</taxon>
        <taxon>Arthropoda</taxon>
        <taxon>Hexapoda</taxon>
        <taxon>Collembola</taxon>
        <taxon>Entomobryomorpha</taxon>
        <taxon>Entomobryoidea</taxon>
        <taxon>Orchesellidae</taxon>
        <taxon>Orchesellinae</taxon>
        <taxon>Orchesella</taxon>
    </lineage>
</organism>
<feature type="compositionally biased region" description="Low complexity" evidence="1">
    <location>
        <begin position="301"/>
        <end position="310"/>
    </location>
</feature>
<feature type="region of interest" description="Disordered" evidence="1">
    <location>
        <begin position="340"/>
        <end position="361"/>
    </location>
</feature>
<feature type="region of interest" description="Disordered" evidence="1">
    <location>
        <begin position="271"/>
        <end position="310"/>
    </location>
</feature>
<evidence type="ECO:0000256" key="2">
    <source>
        <dbReference type="SAM" id="Phobius"/>
    </source>
</evidence>
<keyword evidence="4" id="KW-1185">Reference proteome</keyword>
<comment type="caution">
    <text evidence="3">The sequence shown here is derived from an EMBL/GenBank/DDBJ whole genome shotgun (WGS) entry which is preliminary data.</text>
</comment>
<reference evidence="3 4" key="1">
    <citation type="submission" date="2024-08" db="EMBL/GenBank/DDBJ databases">
        <authorList>
            <person name="Cucini C."/>
            <person name="Frati F."/>
        </authorList>
    </citation>
    <scope>NUCLEOTIDE SEQUENCE [LARGE SCALE GENOMIC DNA]</scope>
</reference>
<protein>
    <submittedName>
        <fullName evidence="3">Uncharacterized protein</fullName>
    </submittedName>
</protein>
<proteinExistence type="predicted"/>
<feature type="compositionally biased region" description="Polar residues" evidence="1">
    <location>
        <begin position="271"/>
        <end position="280"/>
    </location>
</feature>
<evidence type="ECO:0000313" key="3">
    <source>
        <dbReference type="EMBL" id="CAL8069523.1"/>
    </source>
</evidence>
<feature type="region of interest" description="Disordered" evidence="1">
    <location>
        <begin position="157"/>
        <end position="190"/>
    </location>
</feature>
<sequence length="612" mass="68054">MWGLASQAGAGVAIAGLTATYYALVRRNYQMEREAVHRESAIAITGQGDGQYDFDNKQKDSRLNTSQLLLKKELQELALLNGSTSGLNIIYHPAPYLRYQNSDFSVRPIISRVNTRPSTNFSDEEFDFSTEGENASTNTTNVSLFGSDPVIETVEKTASTSTYSQTDEDFSDNNLSEKEKLGETSDESSIQILDVNQEDEDSSVETLQSEKSNKTNKVVEKWHYVQDNLQLQRTNSPICFYKNPGFGNRYAFRMKEQSPLKPLVDESLDTIASTPSASTETSKEDKVEIQETNENDKETLSSSVSSSSSQSKQYKDSTLFLLSPFLSESNVSVCEKDIQEKLSERSKSSTSDETISELEENKSTLETISEYNEILKKNAATTITGRGEGDIMPIIKLKEDPENCNLCPKTLPIPIKEEFPPTAPPKDVLEKEDDELNEIKENEQVNLDLIKKTDESETPNEDGESISKSPLRKEQEVKVLLKPASHSKPLEEEEADSVEEIPELVLISEPPPPEISLVDELVNAQPSYRICSPPSSPPPSFTTTSNSPRSSLVTNIPHDSWISLPIRVYFNSMTSMPWSTIGICIGVVVIAGLLGILMQRLAHEIVHAKNPR</sequence>
<name>A0ABP1PLK0_9HEXA</name>
<feature type="region of interest" description="Disordered" evidence="1">
    <location>
        <begin position="530"/>
        <end position="549"/>
    </location>
</feature>
<feature type="compositionally biased region" description="Basic and acidic residues" evidence="1">
    <location>
        <begin position="437"/>
        <end position="455"/>
    </location>
</feature>
<keyword evidence="2" id="KW-1133">Transmembrane helix</keyword>
<evidence type="ECO:0000256" key="1">
    <source>
        <dbReference type="SAM" id="MobiDB-lite"/>
    </source>
</evidence>
<dbReference type="EMBL" id="CAXLJM020000004">
    <property type="protein sequence ID" value="CAL8069523.1"/>
    <property type="molecule type" value="Genomic_DNA"/>
</dbReference>
<evidence type="ECO:0000313" key="4">
    <source>
        <dbReference type="Proteomes" id="UP001642540"/>
    </source>
</evidence>
<accession>A0ABP1PLK0</accession>
<keyword evidence="2" id="KW-0812">Transmembrane</keyword>
<dbReference type="Proteomes" id="UP001642540">
    <property type="component" value="Unassembled WGS sequence"/>
</dbReference>
<feature type="transmembrane region" description="Helical" evidence="2">
    <location>
        <begin position="576"/>
        <end position="597"/>
    </location>
</feature>
<feature type="region of interest" description="Disordered" evidence="1">
    <location>
        <begin position="437"/>
        <end position="474"/>
    </location>
</feature>
<gene>
    <name evidence="3" type="ORF">ODALV1_LOCUS812</name>
</gene>
<keyword evidence="2" id="KW-0472">Membrane</keyword>
<feature type="compositionally biased region" description="Basic and acidic residues" evidence="1">
    <location>
        <begin position="281"/>
        <end position="299"/>
    </location>
</feature>